<dbReference type="InterPro" id="IPR002634">
    <property type="entry name" value="BolA"/>
</dbReference>
<sequence length="75" mass="8500">MFMKVNEINYLIKQAIPDACVSIKNLHDNNYSCYVESSAFEGKSRVQQHQIVYNALRGLLGKDIHALTMQTATPK</sequence>
<accession>V9TSI4</accession>
<comment type="similarity">
    <text evidence="1 2">Belongs to the BolA/IbaG family.</text>
</comment>
<dbReference type="STRING" id="1401328.P856_660"/>
<organism evidence="3 4">
    <name type="scientific">Candidatus Endolissoclinum faulkneri L5</name>
    <dbReference type="NCBI Taxonomy" id="1401328"/>
    <lineage>
        <taxon>Bacteria</taxon>
        <taxon>Pseudomonadati</taxon>
        <taxon>Pseudomonadota</taxon>
        <taxon>Alphaproteobacteria</taxon>
        <taxon>Rhodospirillales</taxon>
        <taxon>Rhodospirillaceae</taxon>
        <taxon>Candidatus Endolissoclinum</taxon>
    </lineage>
</organism>
<name>V9TSI4_9PROT</name>
<evidence type="ECO:0000256" key="2">
    <source>
        <dbReference type="RuleBase" id="RU003860"/>
    </source>
</evidence>
<protein>
    <submittedName>
        <fullName evidence="3">BolA-like family protein</fullName>
    </submittedName>
</protein>
<evidence type="ECO:0000313" key="4">
    <source>
        <dbReference type="Proteomes" id="UP000018700"/>
    </source>
</evidence>
<dbReference type="AlphaFoldDB" id="V9TSI4"/>
<dbReference type="eggNOG" id="COG0271">
    <property type="taxonomic scope" value="Bacteria"/>
</dbReference>
<dbReference type="Pfam" id="PF01722">
    <property type="entry name" value="BolA"/>
    <property type="match status" value="1"/>
</dbReference>
<dbReference type="PANTHER" id="PTHR46229:SF2">
    <property type="entry name" value="BOLA-LIKE PROTEIN 1"/>
    <property type="match status" value="1"/>
</dbReference>
<gene>
    <name evidence="3" type="ORF">P856_660</name>
</gene>
<dbReference type="InterPro" id="IPR036065">
    <property type="entry name" value="BolA-like_sf"/>
</dbReference>
<dbReference type="KEGG" id="efk:P856_660"/>
<dbReference type="Proteomes" id="UP000018700">
    <property type="component" value="Chromosome"/>
</dbReference>
<dbReference type="PIRSF" id="PIRSF003113">
    <property type="entry name" value="BolA"/>
    <property type="match status" value="1"/>
</dbReference>
<dbReference type="EMBL" id="CP006745">
    <property type="protein sequence ID" value="AHC73869.1"/>
    <property type="molecule type" value="Genomic_DNA"/>
</dbReference>
<dbReference type="SUPFAM" id="SSF82657">
    <property type="entry name" value="BolA-like"/>
    <property type="match status" value="1"/>
</dbReference>
<dbReference type="HOGENOM" id="CLU_109462_4_2_5"/>
<evidence type="ECO:0000313" key="3">
    <source>
        <dbReference type="EMBL" id="AHC73869.1"/>
    </source>
</evidence>
<proteinExistence type="inferred from homology"/>
<dbReference type="InterPro" id="IPR050961">
    <property type="entry name" value="BolA/IbaG_stress_morph_reg"/>
</dbReference>
<dbReference type="PATRIC" id="fig|1401328.3.peg.663"/>
<dbReference type="Gene3D" id="3.30.300.90">
    <property type="entry name" value="BolA-like"/>
    <property type="match status" value="1"/>
</dbReference>
<dbReference type="PANTHER" id="PTHR46229">
    <property type="entry name" value="BOLA TRANSCRIPTION REGULATOR"/>
    <property type="match status" value="1"/>
</dbReference>
<dbReference type="OrthoDB" id="9796738at2"/>
<evidence type="ECO:0000256" key="1">
    <source>
        <dbReference type="ARBA" id="ARBA00005578"/>
    </source>
</evidence>
<keyword evidence="4" id="KW-1185">Reference proteome</keyword>
<reference evidence="3 4" key="1">
    <citation type="journal article" date="2013" name="PLoS ONE">
        <title>Bacterial endosymbiosis in a chordate host: long-term co-evolution and conservation of secondary metabolism.</title>
        <authorList>
            <person name="Kwan J.C."/>
            <person name="Schmidt E.W."/>
        </authorList>
    </citation>
    <scope>NUCLEOTIDE SEQUENCE [LARGE SCALE GENOMIC DNA]</scope>
    <source>
        <strain evidence="4">faulkneri L5</strain>
    </source>
</reference>